<dbReference type="Proteomes" id="UP000075238">
    <property type="component" value="Chromosome 1"/>
</dbReference>
<keyword evidence="2" id="KW-1185">Reference proteome</keyword>
<sequence length="65" mass="7584">MLAIAKKPTRRELLQVITELQDLIGKAMARHGNDRDRDGYEMRQKYLEQAHELCIEARSFDPPTD</sequence>
<dbReference type="EMBL" id="CP014844">
    <property type="protein sequence ID" value="AMR77980.1"/>
    <property type="molecule type" value="Genomic_DNA"/>
</dbReference>
<organism evidence="1 2">
    <name type="scientific">Cupriavidus nantongensis</name>
    <dbReference type="NCBI Taxonomy" id="1796606"/>
    <lineage>
        <taxon>Bacteria</taxon>
        <taxon>Pseudomonadati</taxon>
        <taxon>Pseudomonadota</taxon>
        <taxon>Betaproteobacteria</taxon>
        <taxon>Burkholderiales</taxon>
        <taxon>Burkholderiaceae</taxon>
        <taxon>Cupriavidus</taxon>
    </lineage>
</organism>
<gene>
    <name evidence="1" type="ORF">A2G96_09635</name>
</gene>
<evidence type="ECO:0000313" key="2">
    <source>
        <dbReference type="Proteomes" id="UP000075238"/>
    </source>
</evidence>
<name>A0A142JIR8_9BURK</name>
<dbReference type="AlphaFoldDB" id="A0A142JIR8"/>
<dbReference type="KEGG" id="cnan:A2G96_09635"/>
<protein>
    <submittedName>
        <fullName evidence="1">Uncharacterized protein</fullName>
    </submittedName>
</protein>
<evidence type="ECO:0000313" key="1">
    <source>
        <dbReference type="EMBL" id="AMR77980.1"/>
    </source>
</evidence>
<reference evidence="1 2" key="1">
    <citation type="submission" date="2016-03" db="EMBL/GenBank/DDBJ databases">
        <title>Complete genome sequence of a novel chlorpyrifos degrading bacterium, Cupriavidus nantongensis sp. X1.</title>
        <authorList>
            <person name="Fang L."/>
        </authorList>
    </citation>
    <scope>NUCLEOTIDE SEQUENCE [LARGE SCALE GENOMIC DNA]</scope>
    <source>
        <strain evidence="1 2">X1</strain>
    </source>
</reference>
<accession>A0A142JIR8</accession>
<proteinExistence type="predicted"/>
<dbReference type="RefSeq" id="WP_062798720.1">
    <property type="nucleotide sequence ID" value="NZ_CP014844.1"/>
</dbReference>
<dbReference type="STRING" id="1796606.A2G96_09635"/>